<accession>A0A1L8E7B8</accession>
<proteinExistence type="predicted"/>
<feature type="compositionally biased region" description="Basic and acidic residues" evidence="1">
    <location>
        <begin position="330"/>
        <end position="343"/>
    </location>
</feature>
<feature type="compositionally biased region" description="Basic and acidic residues" evidence="1">
    <location>
        <begin position="307"/>
        <end position="317"/>
    </location>
</feature>
<feature type="compositionally biased region" description="Acidic residues" evidence="1">
    <location>
        <begin position="291"/>
        <end position="306"/>
    </location>
</feature>
<dbReference type="EMBL" id="GFDG01004206">
    <property type="protein sequence ID" value="JAV14593.1"/>
    <property type="molecule type" value="Transcribed_RNA"/>
</dbReference>
<dbReference type="AlphaFoldDB" id="A0A1L8E7B8"/>
<feature type="compositionally biased region" description="Basic and acidic residues" evidence="1">
    <location>
        <begin position="257"/>
        <end position="290"/>
    </location>
</feature>
<organism evidence="2">
    <name type="scientific">Haematobia irritans</name>
    <name type="common">Horn fly</name>
    <name type="synonym">Conops irritans</name>
    <dbReference type="NCBI Taxonomy" id="7368"/>
    <lineage>
        <taxon>Eukaryota</taxon>
        <taxon>Metazoa</taxon>
        <taxon>Ecdysozoa</taxon>
        <taxon>Arthropoda</taxon>
        <taxon>Hexapoda</taxon>
        <taxon>Insecta</taxon>
        <taxon>Pterygota</taxon>
        <taxon>Neoptera</taxon>
        <taxon>Endopterygota</taxon>
        <taxon>Diptera</taxon>
        <taxon>Brachycera</taxon>
        <taxon>Muscomorpha</taxon>
        <taxon>Muscoidea</taxon>
        <taxon>Muscidae</taxon>
        <taxon>Haematobia</taxon>
    </lineage>
</organism>
<evidence type="ECO:0000313" key="2">
    <source>
        <dbReference type="EMBL" id="JAV14593.1"/>
    </source>
</evidence>
<name>A0A1L8E7B8_HAEIR</name>
<sequence length="383" mass="42643">MEHYHVDHYQIFQSFPYRRSFPSLQSFPSLLCLQVSQSPPYLEVFQSLPHSDFSESSLAPSISTAGLADSPLSISTLGELHCVHGENHLLHNLVAHGYIPIVQVGCYNQSLGEPIGLNNQSSPIREHLLHRNIPSRYLQNIMKNFVVIGILALSDVCQAQNGLSGRRQHGAQRLSGYSGDNDWGYYGEAGAPGSDYSGYSGQWAPLDFDYNSLPGLSGYNHEQQDYEEDGFRHVRSVVPQELEMDKGESANPAVEMDGAKEDSEKSENVEDSEKPQDMEDSEKPEGKEDLENSEEMEDSENSDDMENSEKSGNDQHDSVPLNLGNLNWDDVEKHMPGDSENSRPKFGFPGSENKHARGFRKLVKGLASLFGFPTNLGRNLLHD</sequence>
<feature type="region of interest" description="Disordered" evidence="1">
    <location>
        <begin position="241"/>
        <end position="354"/>
    </location>
</feature>
<protein>
    <submittedName>
        <fullName evidence="2">Thrombostasin</fullName>
    </submittedName>
</protein>
<evidence type="ECO:0000256" key="1">
    <source>
        <dbReference type="SAM" id="MobiDB-lite"/>
    </source>
</evidence>
<reference evidence="2" key="1">
    <citation type="submission" date="2017-01" db="EMBL/GenBank/DDBJ databases">
        <title>An insight into the sialome and mialome of the horn fly, Haematobia irritans.</title>
        <authorList>
            <person name="Breijo M."/>
            <person name="Boiani M."/>
            <person name="Ures X."/>
            <person name="Rocha S."/>
            <person name="Sequeira M."/>
            <person name="Ribeiro J.M."/>
        </authorList>
    </citation>
    <scope>NUCLEOTIDE SEQUENCE</scope>
</reference>